<name>A0A6G4U2S2_9ACTN</name>
<evidence type="ECO:0000256" key="1">
    <source>
        <dbReference type="SAM" id="MobiDB-lite"/>
    </source>
</evidence>
<feature type="region of interest" description="Disordered" evidence="1">
    <location>
        <begin position="29"/>
        <end position="91"/>
    </location>
</feature>
<dbReference type="AlphaFoldDB" id="A0A6G4U2S2"/>
<dbReference type="RefSeq" id="WP_165238041.1">
    <property type="nucleotide sequence ID" value="NZ_JAAKZV010000065.1"/>
</dbReference>
<evidence type="ECO:0000313" key="3">
    <source>
        <dbReference type="EMBL" id="NGN65531.1"/>
    </source>
</evidence>
<keyword evidence="4" id="KW-1185">Reference proteome</keyword>
<dbReference type="PROSITE" id="PS51257">
    <property type="entry name" value="PROKAR_LIPOPROTEIN"/>
    <property type="match status" value="1"/>
</dbReference>
<dbReference type="Proteomes" id="UP000481583">
    <property type="component" value="Unassembled WGS sequence"/>
</dbReference>
<organism evidence="3 4">
    <name type="scientific">Streptomyces coryli</name>
    <dbReference type="NCBI Taxonomy" id="1128680"/>
    <lineage>
        <taxon>Bacteria</taxon>
        <taxon>Bacillati</taxon>
        <taxon>Actinomycetota</taxon>
        <taxon>Actinomycetes</taxon>
        <taxon>Kitasatosporales</taxon>
        <taxon>Streptomycetaceae</taxon>
        <taxon>Streptomyces</taxon>
    </lineage>
</organism>
<proteinExistence type="predicted"/>
<sequence>MIRRTRTVRTAAAAVAALPLLAACGEEVAGRDKPPVAEVSPSGPAADCGGDPRGYGKPHNRSSAKPTDPPLGPDSHKRGAPPSTSASLPRSVQMRFADWEAEDKAEQQVLDAAAQAERQTYSLALDDHPGEDAPPVQPDFDEYYAKGSAAWKCRKSYAEQFQSRLALSGTARFYDPRVTVADDGAHASLAYCADLNVFEASQETNGHVRYALAEPGTYPRLTTKLRKGEEGDWQTTEARTEPGGCSKSGHP</sequence>
<gene>
    <name evidence="3" type="ORF">G5C51_16705</name>
</gene>
<dbReference type="EMBL" id="JAAKZV010000065">
    <property type="protein sequence ID" value="NGN65531.1"/>
    <property type="molecule type" value="Genomic_DNA"/>
</dbReference>
<feature type="region of interest" description="Disordered" evidence="1">
    <location>
        <begin position="221"/>
        <end position="251"/>
    </location>
</feature>
<evidence type="ECO:0008006" key="5">
    <source>
        <dbReference type="Google" id="ProtNLM"/>
    </source>
</evidence>
<comment type="caution">
    <text evidence="3">The sequence shown here is derived from an EMBL/GenBank/DDBJ whole genome shotgun (WGS) entry which is preliminary data.</text>
</comment>
<protein>
    <recommendedName>
        <fullName evidence="5">Lipoprotein</fullName>
    </recommendedName>
</protein>
<evidence type="ECO:0000256" key="2">
    <source>
        <dbReference type="SAM" id="SignalP"/>
    </source>
</evidence>
<feature type="signal peptide" evidence="2">
    <location>
        <begin position="1"/>
        <end position="22"/>
    </location>
</feature>
<evidence type="ECO:0000313" key="4">
    <source>
        <dbReference type="Proteomes" id="UP000481583"/>
    </source>
</evidence>
<feature type="chain" id="PRO_5038337393" description="Lipoprotein" evidence="2">
    <location>
        <begin position="23"/>
        <end position="251"/>
    </location>
</feature>
<accession>A0A6G4U2S2</accession>
<reference evidence="3 4" key="1">
    <citation type="submission" date="2020-02" db="EMBL/GenBank/DDBJ databases">
        <title>Whole-genome analyses of novel actinobacteria.</title>
        <authorList>
            <person name="Sahin N."/>
        </authorList>
    </citation>
    <scope>NUCLEOTIDE SEQUENCE [LARGE SCALE GENOMIC DNA]</scope>
    <source>
        <strain evidence="3 4">A7024</strain>
    </source>
</reference>
<keyword evidence="2" id="KW-0732">Signal</keyword>